<protein>
    <submittedName>
        <fullName evidence="2">Ribonuclease Z</fullName>
        <ecNumber evidence="2">3.1.26.11</ecNumber>
    </submittedName>
</protein>
<evidence type="ECO:0000313" key="2">
    <source>
        <dbReference type="EMBL" id="MQX16031.1"/>
    </source>
</evidence>
<dbReference type="PANTHER" id="PTHR46018:SF7">
    <property type="entry name" value="RIBONUCLEASE Z"/>
    <property type="match status" value="1"/>
</dbReference>
<dbReference type="Proteomes" id="UP000439983">
    <property type="component" value="Unassembled WGS sequence"/>
</dbReference>
<dbReference type="NCBIfam" id="NF002558">
    <property type="entry name" value="PRK02126.1"/>
    <property type="match status" value="1"/>
</dbReference>
<feature type="domain" description="Metallo-beta-lactamase" evidence="1">
    <location>
        <begin position="255"/>
        <end position="331"/>
    </location>
</feature>
<dbReference type="AlphaFoldDB" id="A0A6N7LDU3"/>
<dbReference type="EMBL" id="WITC01000057">
    <property type="protein sequence ID" value="MQX16031.1"/>
    <property type="molecule type" value="Genomic_DNA"/>
</dbReference>
<dbReference type="InterPro" id="IPR001279">
    <property type="entry name" value="Metallo-B-lactamas"/>
</dbReference>
<accession>A0A6N7LDU3</accession>
<evidence type="ECO:0000259" key="1">
    <source>
        <dbReference type="Pfam" id="PF12706"/>
    </source>
</evidence>
<dbReference type="GO" id="GO:0042781">
    <property type="term" value="F:3'-tRNA processing endoribonuclease activity"/>
    <property type="evidence" value="ECO:0007669"/>
    <property type="project" value="UniProtKB-EC"/>
</dbReference>
<gene>
    <name evidence="2" type="ORF">GHK62_15055</name>
</gene>
<reference evidence="2 3" key="1">
    <citation type="journal article" date="2013" name="Genome Biol.">
        <title>Comparative genomics of the core and accessory genomes of 48 Sinorhizobium strains comprising five genospecies.</title>
        <authorList>
            <person name="Sugawara M."/>
            <person name="Epstein B."/>
            <person name="Badgley B.D."/>
            <person name="Unno T."/>
            <person name="Xu L."/>
            <person name="Reese J."/>
            <person name="Gyaneshwar P."/>
            <person name="Denny R."/>
            <person name="Mudge J."/>
            <person name="Bharti A.K."/>
            <person name="Farmer A.D."/>
            <person name="May G.D."/>
            <person name="Woodward J.E."/>
            <person name="Medigue C."/>
            <person name="Vallenet D."/>
            <person name="Lajus A."/>
            <person name="Rouy Z."/>
            <person name="Martinez-Vaz B."/>
            <person name="Tiffin P."/>
            <person name="Young N.D."/>
            <person name="Sadowsky M.J."/>
        </authorList>
    </citation>
    <scope>NUCLEOTIDE SEQUENCE [LARGE SCALE GENOMIC DNA]</scope>
    <source>
        <strain evidence="2 3">USDA4894</strain>
    </source>
</reference>
<dbReference type="EC" id="3.1.26.11" evidence="2"/>
<sequence>MRSAALPRAGERFTALPIPQERHVVFLVQPRLVNEPFGDAGLLLDFTFKSRAILFDLGDLSPLPAGTLSRIRHVFVSHMHMDHFAGFDRMLRFLLNRTAEFQIFGPPGLTDAVEAKLRSYTWNLLNETSEDFSIVAAEWNLKDELTRSRFRARNRFGRETLGVEVLTSPHLLVDPDFHVEAIDLDHGIPCLAFAFQESLRVNVHKAVLDRLGLPVGPWLTEAKRLVRSRGDPGAIVQIPGHRDMKLGDLLNAKALVTGPGERVCYATDLAFTDANVSRLLKLANGSDYLFIEGGFLDEDKAVAASKKHLTALQAGSIAAAARVARSVPMHFSPRYLGREQSLIDEFRAGLASKAPDAGP</sequence>
<name>A0A6N7LDU3_SINTE</name>
<comment type="caution">
    <text evidence="2">The sequence shown here is derived from an EMBL/GenBank/DDBJ whole genome shotgun (WGS) entry which is preliminary data.</text>
</comment>
<proteinExistence type="predicted"/>
<organism evidence="2 3">
    <name type="scientific">Sinorhizobium terangae</name>
    <dbReference type="NCBI Taxonomy" id="110322"/>
    <lineage>
        <taxon>Bacteria</taxon>
        <taxon>Pseudomonadati</taxon>
        <taxon>Pseudomonadota</taxon>
        <taxon>Alphaproteobacteria</taxon>
        <taxon>Hyphomicrobiales</taxon>
        <taxon>Rhizobiaceae</taxon>
        <taxon>Sinorhizobium/Ensifer group</taxon>
        <taxon>Sinorhizobium</taxon>
    </lineage>
</organism>
<dbReference type="Pfam" id="PF12706">
    <property type="entry name" value="Lactamase_B_2"/>
    <property type="match status" value="1"/>
</dbReference>
<evidence type="ECO:0000313" key="3">
    <source>
        <dbReference type="Proteomes" id="UP000439983"/>
    </source>
</evidence>
<dbReference type="SUPFAM" id="SSF56281">
    <property type="entry name" value="Metallo-hydrolase/oxidoreductase"/>
    <property type="match status" value="1"/>
</dbReference>
<dbReference type="OrthoDB" id="9800940at2"/>
<dbReference type="Gene3D" id="3.60.15.10">
    <property type="entry name" value="Ribonuclease Z/Hydroxyacylglutathione hydrolase-like"/>
    <property type="match status" value="1"/>
</dbReference>
<keyword evidence="3" id="KW-1185">Reference proteome</keyword>
<dbReference type="PANTHER" id="PTHR46018">
    <property type="entry name" value="ZINC PHOSPHODIESTERASE ELAC PROTEIN 1"/>
    <property type="match status" value="1"/>
</dbReference>
<dbReference type="InterPro" id="IPR036866">
    <property type="entry name" value="RibonucZ/Hydroxyglut_hydro"/>
</dbReference>
<keyword evidence="2" id="KW-0378">Hydrolase</keyword>